<keyword evidence="3" id="KW-1185">Reference proteome</keyword>
<dbReference type="EMBL" id="JAXCGZ010015691">
    <property type="protein sequence ID" value="KAK7069913.1"/>
    <property type="molecule type" value="Genomic_DNA"/>
</dbReference>
<protein>
    <submittedName>
        <fullName evidence="2">Uncharacterized protein</fullName>
    </submittedName>
</protein>
<dbReference type="AlphaFoldDB" id="A0AAN8WW93"/>
<evidence type="ECO:0000313" key="2">
    <source>
        <dbReference type="EMBL" id="KAK7069913.1"/>
    </source>
</evidence>
<sequence length="161" mass="18418">MDNNDVYSAGDVFYESLVEIGRQSTVYSFNFNNLIIIFILKMLVLLFGGGLGFGFLGRSYETEQRWLDSNDMMFIMTYLVSDGLEKYDCLNKMACLDDYKAQDLVTASSMLLKGAKYLQPFFGIDTSKYETITYGLQDAIHYKREGGSCRYKYTCNMLPSL</sequence>
<reference evidence="2 3" key="1">
    <citation type="submission" date="2023-11" db="EMBL/GenBank/DDBJ databases">
        <title>Halocaridina rubra genome assembly.</title>
        <authorList>
            <person name="Smith C."/>
        </authorList>
    </citation>
    <scope>NUCLEOTIDE SEQUENCE [LARGE SCALE GENOMIC DNA]</scope>
    <source>
        <strain evidence="2">EP-1</strain>
        <tissue evidence="2">Whole</tissue>
    </source>
</reference>
<evidence type="ECO:0000313" key="3">
    <source>
        <dbReference type="Proteomes" id="UP001381693"/>
    </source>
</evidence>
<dbReference type="Proteomes" id="UP001381693">
    <property type="component" value="Unassembled WGS sequence"/>
</dbReference>
<evidence type="ECO:0000256" key="1">
    <source>
        <dbReference type="SAM" id="Phobius"/>
    </source>
</evidence>
<accession>A0AAN8WW93</accession>
<gene>
    <name evidence="2" type="ORF">SK128_006524</name>
</gene>
<organism evidence="2 3">
    <name type="scientific">Halocaridina rubra</name>
    <name type="common">Hawaiian red shrimp</name>
    <dbReference type="NCBI Taxonomy" id="373956"/>
    <lineage>
        <taxon>Eukaryota</taxon>
        <taxon>Metazoa</taxon>
        <taxon>Ecdysozoa</taxon>
        <taxon>Arthropoda</taxon>
        <taxon>Crustacea</taxon>
        <taxon>Multicrustacea</taxon>
        <taxon>Malacostraca</taxon>
        <taxon>Eumalacostraca</taxon>
        <taxon>Eucarida</taxon>
        <taxon>Decapoda</taxon>
        <taxon>Pleocyemata</taxon>
        <taxon>Caridea</taxon>
        <taxon>Atyoidea</taxon>
        <taxon>Atyidae</taxon>
        <taxon>Halocaridina</taxon>
    </lineage>
</organism>
<keyword evidence="1" id="KW-0472">Membrane</keyword>
<name>A0AAN8WW93_HALRR</name>
<keyword evidence="1" id="KW-1133">Transmembrane helix</keyword>
<feature type="transmembrane region" description="Helical" evidence="1">
    <location>
        <begin position="34"/>
        <end position="56"/>
    </location>
</feature>
<proteinExistence type="predicted"/>
<keyword evidence="1" id="KW-0812">Transmembrane</keyword>
<comment type="caution">
    <text evidence="2">The sequence shown here is derived from an EMBL/GenBank/DDBJ whole genome shotgun (WGS) entry which is preliminary data.</text>
</comment>